<dbReference type="InterPro" id="IPR045595">
    <property type="entry name" value="SufBD_N"/>
</dbReference>
<comment type="similarity">
    <text evidence="1">Belongs to the iron-sulfur cluster assembly SufBD family.</text>
</comment>
<evidence type="ECO:0000313" key="4">
    <source>
        <dbReference type="EMBL" id="UUX50568.1"/>
    </source>
</evidence>
<dbReference type="InterPro" id="IPR055346">
    <property type="entry name" value="Fe-S_cluster_assembly_SufBD"/>
</dbReference>
<proteinExistence type="inferred from homology"/>
<keyword evidence="5" id="KW-1185">Reference proteome</keyword>
<dbReference type="RefSeq" id="WP_257769756.1">
    <property type="nucleotide sequence ID" value="NZ_CP102480.1"/>
</dbReference>
<feature type="domain" description="SUF system FeS cluster assembly SufBD N-terminal" evidence="3">
    <location>
        <begin position="32"/>
        <end position="170"/>
    </location>
</feature>
<feature type="domain" description="SUF system FeS cluster assembly SufBD core" evidence="2">
    <location>
        <begin position="181"/>
        <end position="404"/>
    </location>
</feature>
<sequence length="440" mass="47679">MPNDMAHDNPLLKAFSAAAALDGTPDWFGEVTRKGSDRFAELGLPTNRTEAWKYTSLRGLGGMTFSALAKEAEAVAIPRERIAGIAGIEIVLVNGRLDESRSALDKLPVGLMVTPLAVALQRKDGVTKHALQDESATEGLPLAALSTAGITGGVLIEVARDADIAKPIHIISIGSGGDAPVAFAPRNVVWIGPNAKATLVESHVGEGGYFSNSVTHVTVEDEAVFHHYKLQNESREAYHVAMTHVHCGEKTIYDNFALSCGAKLARNEIRSKLDGSEILYAVNGVYMAAANQHLDNTTFIEHAKPNSESREIYKGVLDENGRGVFQGKILVQRPAQKTDGYQMNRALLLSRKAEIDSKPELEIYADDVKCSHGATVGELDAEQLFYLKARGINEHDARNMLIEAYLRDALDEIRVDKVALAFGEKISGWLAARIAREEAA</sequence>
<evidence type="ECO:0000256" key="1">
    <source>
        <dbReference type="ARBA" id="ARBA00043967"/>
    </source>
</evidence>
<accession>A0A9J7ATA7</accession>
<evidence type="ECO:0000313" key="5">
    <source>
        <dbReference type="Proteomes" id="UP001060336"/>
    </source>
</evidence>
<dbReference type="Pfam" id="PF19295">
    <property type="entry name" value="SufBD_N"/>
    <property type="match status" value="1"/>
</dbReference>
<dbReference type="Pfam" id="PF01458">
    <property type="entry name" value="SUFBD_core"/>
    <property type="match status" value="1"/>
</dbReference>
<protein>
    <submittedName>
        <fullName evidence="4">Fe-S cluster assembly protein SufD</fullName>
    </submittedName>
</protein>
<dbReference type="PANTHER" id="PTHR43575">
    <property type="entry name" value="PROTEIN ABCI7, CHLOROPLASTIC"/>
    <property type="match status" value="1"/>
</dbReference>
<dbReference type="SUPFAM" id="SSF101960">
    <property type="entry name" value="Stabilizer of iron transporter SufD"/>
    <property type="match status" value="1"/>
</dbReference>
<name>A0A9J7ATA7_9PROT</name>
<organism evidence="4 5">
    <name type="scientific">Nisaea acidiphila</name>
    <dbReference type="NCBI Taxonomy" id="1862145"/>
    <lineage>
        <taxon>Bacteria</taxon>
        <taxon>Pseudomonadati</taxon>
        <taxon>Pseudomonadota</taxon>
        <taxon>Alphaproteobacteria</taxon>
        <taxon>Rhodospirillales</taxon>
        <taxon>Thalassobaculaceae</taxon>
        <taxon>Nisaea</taxon>
    </lineage>
</organism>
<dbReference type="Proteomes" id="UP001060336">
    <property type="component" value="Chromosome"/>
</dbReference>
<reference evidence="4" key="1">
    <citation type="submission" date="2022-08" db="EMBL/GenBank/DDBJ databases">
        <title>Nisaea acidiphila sp. nov., isolated from a marine algal debris and emended description of the genus Nisaea Urios et al. 2008.</title>
        <authorList>
            <person name="Kwon K."/>
        </authorList>
    </citation>
    <scope>NUCLEOTIDE SEQUENCE</scope>
    <source>
        <strain evidence="4">MEBiC11861</strain>
    </source>
</reference>
<dbReference type="AlphaFoldDB" id="A0A9J7ATA7"/>
<dbReference type="InterPro" id="IPR000825">
    <property type="entry name" value="SUF_FeS_clus_asmbl_SufBD_core"/>
</dbReference>
<dbReference type="PANTHER" id="PTHR43575:SF1">
    <property type="entry name" value="PROTEIN ABCI7, CHLOROPLASTIC"/>
    <property type="match status" value="1"/>
</dbReference>
<dbReference type="EMBL" id="CP102480">
    <property type="protein sequence ID" value="UUX50568.1"/>
    <property type="molecule type" value="Genomic_DNA"/>
</dbReference>
<evidence type="ECO:0000259" key="2">
    <source>
        <dbReference type="Pfam" id="PF01458"/>
    </source>
</evidence>
<dbReference type="InterPro" id="IPR011542">
    <property type="entry name" value="SUF_FeS_clus_asmbl_SufD"/>
</dbReference>
<dbReference type="NCBIfam" id="TIGR01981">
    <property type="entry name" value="sufD"/>
    <property type="match status" value="1"/>
</dbReference>
<evidence type="ECO:0000259" key="3">
    <source>
        <dbReference type="Pfam" id="PF19295"/>
    </source>
</evidence>
<dbReference type="KEGG" id="naci:NUH88_02490"/>
<dbReference type="InterPro" id="IPR037284">
    <property type="entry name" value="SUF_FeS_clus_asmbl_SufBD_sf"/>
</dbReference>
<dbReference type="GO" id="GO:0016226">
    <property type="term" value="P:iron-sulfur cluster assembly"/>
    <property type="evidence" value="ECO:0007669"/>
    <property type="project" value="InterPro"/>
</dbReference>
<gene>
    <name evidence="4" type="primary">sufD</name>
    <name evidence="4" type="ORF">NUH88_02490</name>
</gene>